<evidence type="ECO:0000313" key="1">
    <source>
        <dbReference type="EMBL" id="GFH46309.1"/>
    </source>
</evidence>
<sequence>MNIHSYILFSTLITSPIASMENVSRKLQASRNLLAGIYNHRFNNTDDYYYDGFIQDGIVSRQCEATTSIILYSPNIYSDQNIAEIQNGVTLQNNSEDDTLVYSYCENGSCDHFQNTCEAHGGQFVTATFPSYNTDDCSLSYIDQNFPFCMGWDCDDNEVQSFMDYLHQNNDCNSHEAVTLTSHDKLMRAYPGDLNAGCFADMVDLFFYSDAYNVFQLYDMDGVATKLEFVMKRQFCERSQGRVVKRRGLFQFGKCAKSFANKKPICISKSCSNRDVEMTLEYLTHVSKVFDINQCPNSSVFGIPPAIASDGSLTSFSVVSWMFGFAISIWLFI</sequence>
<keyword evidence="2" id="KW-1185">Reference proteome</keyword>
<name>A0AAD3H1E1_9STRA</name>
<gene>
    <name evidence="1" type="ORF">CTEN210_02783</name>
</gene>
<dbReference type="EMBL" id="BLLK01000022">
    <property type="protein sequence ID" value="GFH46309.1"/>
    <property type="molecule type" value="Genomic_DNA"/>
</dbReference>
<comment type="caution">
    <text evidence="1">The sequence shown here is derived from an EMBL/GenBank/DDBJ whole genome shotgun (WGS) entry which is preliminary data.</text>
</comment>
<accession>A0AAD3H1E1</accession>
<reference evidence="1 2" key="1">
    <citation type="journal article" date="2021" name="Sci. Rep.">
        <title>The genome of the diatom Chaetoceros tenuissimus carries an ancient integrated fragment of an extant virus.</title>
        <authorList>
            <person name="Hongo Y."/>
            <person name="Kimura K."/>
            <person name="Takaki Y."/>
            <person name="Yoshida Y."/>
            <person name="Baba S."/>
            <person name="Kobayashi G."/>
            <person name="Nagasaki K."/>
            <person name="Hano T."/>
            <person name="Tomaru Y."/>
        </authorList>
    </citation>
    <scope>NUCLEOTIDE SEQUENCE [LARGE SCALE GENOMIC DNA]</scope>
    <source>
        <strain evidence="1 2">NIES-3715</strain>
    </source>
</reference>
<organism evidence="1 2">
    <name type="scientific">Chaetoceros tenuissimus</name>
    <dbReference type="NCBI Taxonomy" id="426638"/>
    <lineage>
        <taxon>Eukaryota</taxon>
        <taxon>Sar</taxon>
        <taxon>Stramenopiles</taxon>
        <taxon>Ochrophyta</taxon>
        <taxon>Bacillariophyta</taxon>
        <taxon>Coscinodiscophyceae</taxon>
        <taxon>Chaetocerotophycidae</taxon>
        <taxon>Chaetocerotales</taxon>
        <taxon>Chaetocerotaceae</taxon>
        <taxon>Chaetoceros</taxon>
    </lineage>
</organism>
<protein>
    <submittedName>
        <fullName evidence="1">Uncharacterized protein</fullName>
    </submittedName>
</protein>
<dbReference type="AlphaFoldDB" id="A0AAD3H1E1"/>
<evidence type="ECO:0000313" key="2">
    <source>
        <dbReference type="Proteomes" id="UP001054902"/>
    </source>
</evidence>
<dbReference type="Proteomes" id="UP001054902">
    <property type="component" value="Unassembled WGS sequence"/>
</dbReference>
<proteinExistence type="predicted"/>